<keyword evidence="10" id="KW-1185">Reference proteome</keyword>
<keyword evidence="2" id="KW-0433">Leucine-rich repeat</keyword>
<evidence type="ECO:0000256" key="3">
    <source>
        <dbReference type="ARBA" id="ARBA00022737"/>
    </source>
</evidence>
<dbReference type="Pfam" id="PF13855">
    <property type="entry name" value="LRR_8"/>
    <property type="match status" value="1"/>
</dbReference>
<dbReference type="InterPro" id="IPR001611">
    <property type="entry name" value="Leu-rich_rpt"/>
</dbReference>
<evidence type="ECO:0000256" key="1">
    <source>
        <dbReference type="ARBA" id="ARBA00008894"/>
    </source>
</evidence>
<feature type="domain" description="Disease resistance protein At4g27190-like leucine-rich repeats" evidence="7">
    <location>
        <begin position="831"/>
        <end position="965"/>
    </location>
</feature>
<dbReference type="Proteomes" id="UP000326396">
    <property type="component" value="Linkage Group LG4"/>
</dbReference>
<organism evidence="9 10">
    <name type="scientific">Mikania micrantha</name>
    <name type="common">bitter vine</name>
    <dbReference type="NCBI Taxonomy" id="192012"/>
    <lineage>
        <taxon>Eukaryota</taxon>
        <taxon>Viridiplantae</taxon>
        <taxon>Streptophyta</taxon>
        <taxon>Embryophyta</taxon>
        <taxon>Tracheophyta</taxon>
        <taxon>Spermatophyta</taxon>
        <taxon>Magnoliopsida</taxon>
        <taxon>eudicotyledons</taxon>
        <taxon>Gunneridae</taxon>
        <taxon>Pentapetalae</taxon>
        <taxon>asterids</taxon>
        <taxon>campanulids</taxon>
        <taxon>Asterales</taxon>
        <taxon>Asteraceae</taxon>
        <taxon>Asteroideae</taxon>
        <taxon>Heliantheae alliance</taxon>
        <taxon>Eupatorieae</taxon>
        <taxon>Mikania</taxon>
    </lineage>
</organism>
<evidence type="ECO:0000256" key="2">
    <source>
        <dbReference type="ARBA" id="ARBA00022614"/>
    </source>
</evidence>
<comment type="similarity">
    <text evidence="1">Belongs to the disease resistance NB-LRR family.</text>
</comment>
<dbReference type="InterPro" id="IPR050905">
    <property type="entry name" value="Plant_NBS-LRR"/>
</dbReference>
<dbReference type="InterPro" id="IPR055414">
    <property type="entry name" value="LRR_R13L4/SHOC2-like"/>
</dbReference>
<dbReference type="Gene3D" id="1.10.10.10">
    <property type="entry name" value="Winged helix-like DNA-binding domain superfamily/Winged helix DNA-binding domain"/>
    <property type="match status" value="1"/>
</dbReference>
<dbReference type="GO" id="GO:0006952">
    <property type="term" value="P:defense response"/>
    <property type="evidence" value="ECO:0007669"/>
    <property type="project" value="UniProtKB-KW"/>
</dbReference>
<feature type="domain" description="NB-ARC" evidence="6">
    <location>
        <begin position="151"/>
        <end position="316"/>
    </location>
</feature>
<dbReference type="Pfam" id="PF00931">
    <property type="entry name" value="NB-ARC"/>
    <property type="match status" value="1"/>
</dbReference>
<dbReference type="EMBL" id="SZYD01000014">
    <property type="protein sequence ID" value="KAD4179521.1"/>
    <property type="molecule type" value="Genomic_DNA"/>
</dbReference>
<keyword evidence="3" id="KW-0677">Repeat</keyword>
<evidence type="ECO:0000313" key="9">
    <source>
        <dbReference type="EMBL" id="KAD4179521.1"/>
    </source>
</evidence>
<keyword evidence="4" id="KW-0611">Plant defense</keyword>
<accession>A0A5N6MZ71</accession>
<dbReference type="Pfam" id="PF23247">
    <property type="entry name" value="LRR_RPS2"/>
    <property type="match status" value="1"/>
</dbReference>
<name>A0A5N6MZ71_9ASTR</name>
<evidence type="ECO:0000313" key="10">
    <source>
        <dbReference type="Proteomes" id="UP000326396"/>
    </source>
</evidence>
<gene>
    <name evidence="9" type="ORF">E3N88_28112</name>
</gene>
<dbReference type="PANTHER" id="PTHR33463:SF209">
    <property type="entry name" value="DISEASE RESISTANCE PROTEIN RPS2-LIKE"/>
    <property type="match status" value="1"/>
</dbReference>
<keyword evidence="5" id="KW-0067">ATP-binding</keyword>
<evidence type="ECO:0000256" key="5">
    <source>
        <dbReference type="ARBA" id="ARBA00022840"/>
    </source>
</evidence>
<dbReference type="Gene3D" id="3.80.10.10">
    <property type="entry name" value="Ribonuclease Inhibitor"/>
    <property type="match status" value="2"/>
</dbReference>
<dbReference type="PANTHER" id="PTHR33463">
    <property type="entry name" value="NB-ARC DOMAIN-CONTAINING PROTEIN-RELATED"/>
    <property type="match status" value="1"/>
</dbReference>
<proteinExistence type="inferred from homology"/>
<evidence type="ECO:0000259" key="7">
    <source>
        <dbReference type="Pfam" id="PF23247"/>
    </source>
</evidence>
<dbReference type="InterPro" id="IPR032675">
    <property type="entry name" value="LRR_dom_sf"/>
</dbReference>
<evidence type="ECO:0000256" key="4">
    <source>
        <dbReference type="ARBA" id="ARBA00022821"/>
    </source>
</evidence>
<dbReference type="GO" id="GO:0043531">
    <property type="term" value="F:ADP binding"/>
    <property type="evidence" value="ECO:0007669"/>
    <property type="project" value="InterPro"/>
</dbReference>
<protein>
    <submittedName>
        <fullName evidence="9">Uncharacterized protein</fullName>
    </submittedName>
</protein>
<dbReference type="Gene3D" id="1.10.8.430">
    <property type="entry name" value="Helical domain of apoptotic protease-activating factors"/>
    <property type="match status" value="1"/>
</dbReference>
<dbReference type="InterPro" id="IPR036388">
    <property type="entry name" value="WH-like_DNA-bd_sf"/>
</dbReference>
<evidence type="ECO:0000259" key="6">
    <source>
        <dbReference type="Pfam" id="PF00931"/>
    </source>
</evidence>
<dbReference type="GO" id="GO:0005524">
    <property type="term" value="F:ATP binding"/>
    <property type="evidence" value="ECO:0007669"/>
    <property type="project" value="UniProtKB-KW"/>
</dbReference>
<dbReference type="InterPro" id="IPR002182">
    <property type="entry name" value="NB-ARC"/>
</dbReference>
<dbReference type="InterPro" id="IPR057135">
    <property type="entry name" value="At4g27190-like_LRR"/>
</dbReference>
<dbReference type="SUPFAM" id="SSF52540">
    <property type="entry name" value="P-loop containing nucleoside triphosphate hydrolases"/>
    <property type="match status" value="1"/>
</dbReference>
<keyword evidence="5" id="KW-0547">Nucleotide-binding</keyword>
<feature type="domain" description="Disease resistance R13L4/SHOC-2-like LRR" evidence="8">
    <location>
        <begin position="596"/>
        <end position="676"/>
    </location>
</feature>
<evidence type="ECO:0000259" key="8">
    <source>
        <dbReference type="Pfam" id="PF23598"/>
    </source>
</evidence>
<dbReference type="AlphaFoldDB" id="A0A5N6MZ71"/>
<dbReference type="InterPro" id="IPR027417">
    <property type="entry name" value="P-loop_NTPase"/>
</dbReference>
<dbReference type="SUPFAM" id="SSF52058">
    <property type="entry name" value="L domain-like"/>
    <property type="match status" value="1"/>
</dbReference>
<dbReference type="PRINTS" id="PR00364">
    <property type="entry name" value="DISEASERSIST"/>
</dbReference>
<dbReference type="OrthoDB" id="1691503at2759"/>
<reference evidence="9 10" key="1">
    <citation type="submission" date="2019-05" db="EMBL/GenBank/DDBJ databases">
        <title>Mikania micrantha, genome provides insights into the molecular mechanism of rapid growth.</title>
        <authorList>
            <person name="Liu B."/>
        </authorList>
    </citation>
    <scope>NUCLEOTIDE SEQUENCE [LARGE SCALE GENOMIC DNA]</scope>
    <source>
        <strain evidence="9">NLD-2019</strain>
        <tissue evidence="9">Leaf</tissue>
    </source>
</reference>
<comment type="caution">
    <text evidence="9">The sequence shown here is derived from an EMBL/GenBank/DDBJ whole genome shotgun (WGS) entry which is preliminary data.</text>
</comment>
<dbReference type="Pfam" id="PF23598">
    <property type="entry name" value="LRR_14"/>
    <property type="match status" value="1"/>
</dbReference>
<dbReference type="InterPro" id="IPR042197">
    <property type="entry name" value="Apaf_helical"/>
</dbReference>
<sequence>MDWNKISEALVPKAVETVWDSTEASICMDNNHSSFKAKIKTLCAVRDDLKDRTTKYKSTMKRTIDDWFHRVKNTETLAQELEDCFSAIKNTSAWIHVFSRTKLSRKMTNMCSDVDQLVTESSQFWGTFVHKVAERVLQMTAPDISYIPTQQDALNQMLEHLPDEEYRAIRVLGMSGAGKTTILKNLNNHEKVARTYERVIWVTVSGEENHRENLSVETLQHVIAERLIVDMEGTTIGDIEGVGRKIKEELEGVKFLLLLDDVKAELDLDMIGIPEGAKGSKVVMTTKYRHVMLLLLCYNIELKKLSSNDSWNMFHKLLDFPNNVKDKPQLDRTARKALEICDGLPLMVKMAARVFKTIEKHERNEISWSDGLQTFKRWPEKRENNIMDNLLKFCCDHLDLEQKPCFLYSALHPEDTEICMEGLLECWAAENFLKRGDDAKVVGRNILRHLKNVILLEDGASGQFVRMHKVIRAIALNILSEELQDRCLVRTSEALQRPVVPKRQCVDLWTDKEWISLANDSLNISLDAPHSSKLTTLFVQNYSNLVYKQIPDSFFQHMNSLLVLNLYKTEIMTLPSSIEHLSNLKVLYLNGCRLLKELPSLIGKLKSLEVLDIRGSGVRELPDQIKGLTRLRRLLISFTISTKDNHDVIFKLSGLEELIINVDSQEQECSELIEDLVEKVSTLPFVLAFQLCLLDKVIDVIQVVDDTVRIFMPTEHHLSSFLERRQDLETHSFQVFIGCHISHDIEIPEFCLYDRYVKYTNGRGYNNVIDKVLNKAQAFELINHNDLEHLSINTAESMECVKGCLIGSCNNMRAIVVDDGTVHRSLLPNMERLDAKNLPNLESFWHGNVQHGSLSKLRILVLVKCPKLTTVFSDTMVHQLQELEHLEIQDCCGVKEIVRFSQEGGLCVIPKLTTLILCKLPSLRKLCSTLVRISLRTLKMYDCPKLKEFPFDVDSARTLQKIEIEKKWWEELRWSDSELKEQLEPCCIFI</sequence>
<dbReference type="Gene3D" id="3.40.50.300">
    <property type="entry name" value="P-loop containing nucleotide triphosphate hydrolases"/>
    <property type="match status" value="1"/>
</dbReference>